<dbReference type="Gene3D" id="3.40.50.300">
    <property type="entry name" value="P-loop containing nucleotide triphosphate hydrolases"/>
    <property type="match status" value="2"/>
</dbReference>
<protein>
    <submittedName>
        <fullName evidence="3">Restriction endonuclease subunit R</fullName>
    </submittedName>
</protein>
<dbReference type="GO" id="GO:0004519">
    <property type="term" value="F:endonuclease activity"/>
    <property type="evidence" value="ECO:0007669"/>
    <property type="project" value="UniProtKB-KW"/>
</dbReference>
<keyword evidence="3" id="KW-0378">Hydrolase</keyword>
<dbReference type="GO" id="GO:0016787">
    <property type="term" value="F:hydrolase activity"/>
    <property type="evidence" value="ECO:0007669"/>
    <property type="project" value="InterPro"/>
</dbReference>
<name>A0A165X4Z9_9BACI</name>
<dbReference type="Pfam" id="PF00271">
    <property type="entry name" value="Helicase_C"/>
    <property type="match status" value="1"/>
</dbReference>
<dbReference type="OrthoDB" id="9802848at2"/>
<dbReference type="Proteomes" id="UP000076476">
    <property type="component" value="Unassembled WGS sequence"/>
</dbReference>
<dbReference type="SMART" id="SM00487">
    <property type="entry name" value="DEXDc"/>
    <property type="match status" value="1"/>
</dbReference>
<dbReference type="GO" id="GO:0005829">
    <property type="term" value="C:cytosol"/>
    <property type="evidence" value="ECO:0007669"/>
    <property type="project" value="TreeGrafter"/>
</dbReference>
<dbReference type="PROSITE" id="PS51194">
    <property type="entry name" value="HELICASE_CTER"/>
    <property type="match status" value="1"/>
</dbReference>
<dbReference type="STRING" id="33936.AZI98_12910"/>
<keyword evidence="3" id="KW-0255">Endonuclease</keyword>
<dbReference type="GO" id="GO:0005524">
    <property type="term" value="F:ATP binding"/>
    <property type="evidence" value="ECO:0007669"/>
    <property type="project" value="InterPro"/>
</dbReference>
<sequence length="774" mass="89030">MDIRIQLQEALAECERLRKENEYLKHILSTMMQKKEKSNSVTTASSIVNNQSSPEEKIRLFKRLFRGRTDVYAVRWESKNGRAGYTPACAYEWQPPLCRKPEIKCSECPHRTLLPLNDQVLYDHLSGKHTVGIYPMQKDETCFFLAIDFDKKNWQEDVLAFVRVCKEFSVPYSIERSRSGNGAHVWIFFSEAIPASLARKMGMTLLTKTMEKRYEIGLDSYDRLFPNQDTLPKGGFGNLIALPLQRKPRINGNSVFVDESFTPYPDQWLYLSSVQTITKKEVQDVVQLYENKSITVNEVYPEKITIELKNGLYIPNDRVPSSLLTKLTKLATLANPEFYKAQKNRMSTYGIPRVINCSWDEEGYLVLPRGCLEEVINLLSSLSIQTEIIDDQFDGQTIEVEFQGELTSQQHDAILQLLKHNTGVLSATTGFGKTVIAAALIAERKVNTLVIVHRTQLMQQWLEQLSTFLNISSKEIGQIGGGKNKITGKIDIATIQSLNYKGQLKSFITRYGQIIVDECHHISAFSFEKVLKQVRAKYVYGLTATPIRKDGLHPIIHMQCGPIRYKIDGKTQAKVRPFIHRLIPRYTNFTSSHNDIQQLYKETALNEQRNQQLFDDVLSALEEGRCPLILTERIEHVEILKQLFKGFAKNIIVLSGNMTKKERMEQLHRLSSIPDDMERLVIATGKYIGEGFDDARLDTLFLAMPISWKGTLQQYVGRLHRIHANKQEVRVYDYVDKNIPMMQKMFEKRLAGYRAMGYVLDEKNTLYNEQMKLF</sequence>
<evidence type="ECO:0000313" key="4">
    <source>
        <dbReference type="Proteomes" id="UP000076476"/>
    </source>
</evidence>
<proteinExistence type="predicted"/>
<dbReference type="PANTHER" id="PTHR47396:SF1">
    <property type="entry name" value="ATP-DEPENDENT HELICASE IRC3-RELATED"/>
    <property type="match status" value="1"/>
</dbReference>
<evidence type="ECO:0000259" key="1">
    <source>
        <dbReference type="PROSITE" id="PS51192"/>
    </source>
</evidence>
<keyword evidence="4" id="KW-1185">Reference proteome</keyword>
<dbReference type="InterPro" id="IPR001650">
    <property type="entry name" value="Helicase_C-like"/>
</dbReference>
<reference evidence="3 4" key="1">
    <citation type="submission" date="2016-04" db="EMBL/GenBank/DDBJ databases">
        <title>Draft genome sequence of Aeribacillus pallidus 8m3 from petroleum reservoir.</title>
        <authorList>
            <person name="Poltaraus A.B."/>
            <person name="Nazina T.N."/>
            <person name="Tourova T.P."/>
            <person name="Malakho S.M."/>
            <person name="Korshunova A.V."/>
            <person name="Sokolova D.S."/>
        </authorList>
    </citation>
    <scope>NUCLEOTIDE SEQUENCE [LARGE SCALE GENOMIC DNA]</scope>
    <source>
        <strain evidence="3 4">8m3</strain>
    </source>
</reference>
<dbReference type="Pfam" id="PF04851">
    <property type="entry name" value="ResIII"/>
    <property type="match status" value="1"/>
</dbReference>
<dbReference type="CDD" id="cd17926">
    <property type="entry name" value="DEXHc_RE"/>
    <property type="match status" value="1"/>
</dbReference>
<dbReference type="RefSeq" id="WP_063388705.1">
    <property type="nucleotide sequence ID" value="NZ_LWBR01000038.1"/>
</dbReference>
<dbReference type="SUPFAM" id="SSF52540">
    <property type="entry name" value="P-loop containing nucleoside triphosphate hydrolases"/>
    <property type="match status" value="2"/>
</dbReference>
<dbReference type="PROSITE" id="PS51192">
    <property type="entry name" value="HELICASE_ATP_BIND_1"/>
    <property type="match status" value="1"/>
</dbReference>
<dbReference type="GO" id="GO:0003677">
    <property type="term" value="F:DNA binding"/>
    <property type="evidence" value="ECO:0007669"/>
    <property type="project" value="InterPro"/>
</dbReference>
<keyword evidence="3" id="KW-0540">Nuclease</keyword>
<dbReference type="InterPro" id="IPR006935">
    <property type="entry name" value="Helicase/UvrB_N"/>
</dbReference>
<dbReference type="AlphaFoldDB" id="A0A165X4Z9"/>
<dbReference type="InterPro" id="IPR027417">
    <property type="entry name" value="P-loop_NTPase"/>
</dbReference>
<evidence type="ECO:0000259" key="2">
    <source>
        <dbReference type="PROSITE" id="PS51194"/>
    </source>
</evidence>
<dbReference type="InterPro" id="IPR054347">
    <property type="entry name" value="TOTE_primase"/>
</dbReference>
<dbReference type="EMBL" id="LWBR01000038">
    <property type="protein sequence ID" value="KZN95640.1"/>
    <property type="molecule type" value="Genomic_DNA"/>
</dbReference>
<dbReference type="PANTHER" id="PTHR47396">
    <property type="entry name" value="TYPE I RESTRICTION ENZYME ECOKI R PROTEIN"/>
    <property type="match status" value="1"/>
</dbReference>
<comment type="caution">
    <text evidence="3">The sequence shown here is derived from an EMBL/GenBank/DDBJ whole genome shotgun (WGS) entry which is preliminary data.</text>
</comment>
<feature type="domain" description="Helicase ATP-binding" evidence="1">
    <location>
        <begin position="414"/>
        <end position="564"/>
    </location>
</feature>
<evidence type="ECO:0000313" key="3">
    <source>
        <dbReference type="EMBL" id="KZN95640.1"/>
    </source>
</evidence>
<feature type="domain" description="Helicase C-terminal" evidence="2">
    <location>
        <begin position="613"/>
        <end position="766"/>
    </location>
</feature>
<dbReference type="InterPro" id="IPR014001">
    <property type="entry name" value="Helicase_ATP-bd"/>
</dbReference>
<gene>
    <name evidence="3" type="ORF">AZI98_12910</name>
</gene>
<dbReference type="CDD" id="cd18785">
    <property type="entry name" value="SF2_C"/>
    <property type="match status" value="1"/>
</dbReference>
<dbReference type="Pfam" id="PF22548">
    <property type="entry name" value="AEP-TOTE"/>
    <property type="match status" value="1"/>
</dbReference>
<organism evidence="3 4">
    <name type="scientific">Aeribacillus pallidus</name>
    <dbReference type="NCBI Taxonomy" id="33936"/>
    <lineage>
        <taxon>Bacteria</taxon>
        <taxon>Bacillati</taxon>
        <taxon>Bacillota</taxon>
        <taxon>Bacilli</taxon>
        <taxon>Bacillales</taxon>
        <taxon>Bacillaceae</taxon>
        <taxon>Aeribacillus</taxon>
    </lineage>
</organism>
<accession>A0A165X4Z9</accession>
<dbReference type="InterPro" id="IPR050742">
    <property type="entry name" value="Helicase_Restrict-Modif_Enz"/>
</dbReference>